<proteinExistence type="predicted"/>
<gene>
    <name evidence="2" type="ordered locus">LILAB_36480</name>
</gene>
<dbReference type="KEGG" id="mfu:LILAB_36480"/>
<dbReference type="AlphaFoldDB" id="F8CPN1"/>
<reference evidence="2 3" key="1">
    <citation type="journal article" date="2011" name="J. Bacteriol.">
        <title>Genome sequence of the halotolerant marine bacterium Myxococcus fulvus HW-1.</title>
        <authorList>
            <person name="Li Z.F."/>
            <person name="Li X."/>
            <person name="Liu H."/>
            <person name="Liu X."/>
            <person name="Han K."/>
            <person name="Wu Z.H."/>
            <person name="Hu W."/>
            <person name="Li F.F."/>
            <person name="Li Y.Z."/>
        </authorList>
    </citation>
    <scope>NUCLEOTIDE SEQUENCE [LARGE SCALE GENOMIC DNA]</scope>
    <source>
        <strain evidence="3">ATCC BAA-855 / HW-1</strain>
    </source>
</reference>
<dbReference type="eggNOG" id="COG0810">
    <property type="taxonomic scope" value="Bacteria"/>
</dbReference>
<evidence type="ECO:0000256" key="1">
    <source>
        <dbReference type="SAM" id="MobiDB-lite"/>
    </source>
</evidence>
<feature type="region of interest" description="Disordered" evidence="1">
    <location>
        <begin position="29"/>
        <end position="163"/>
    </location>
</feature>
<name>F8CPN1_MYXFH</name>
<dbReference type="Proteomes" id="UP000000488">
    <property type="component" value="Chromosome"/>
</dbReference>
<evidence type="ECO:0000313" key="3">
    <source>
        <dbReference type="Proteomes" id="UP000000488"/>
    </source>
</evidence>
<dbReference type="EMBL" id="CP002830">
    <property type="protein sequence ID" value="AEI69171.1"/>
    <property type="molecule type" value="Genomic_DNA"/>
</dbReference>
<feature type="compositionally biased region" description="Low complexity" evidence="1">
    <location>
        <begin position="98"/>
        <end position="119"/>
    </location>
</feature>
<dbReference type="STRING" id="483219.LILAB_36480"/>
<evidence type="ECO:0000313" key="2">
    <source>
        <dbReference type="EMBL" id="AEI69171.1"/>
    </source>
</evidence>
<organism evidence="2 3">
    <name type="scientific">Myxococcus fulvus (strain ATCC BAA-855 / HW-1)</name>
    <dbReference type="NCBI Taxonomy" id="483219"/>
    <lineage>
        <taxon>Bacteria</taxon>
        <taxon>Pseudomonadati</taxon>
        <taxon>Myxococcota</taxon>
        <taxon>Myxococcia</taxon>
        <taxon>Myxococcales</taxon>
        <taxon>Cystobacterineae</taxon>
        <taxon>Myxococcaceae</taxon>
        <taxon>Myxococcus</taxon>
    </lineage>
</organism>
<dbReference type="HOGENOM" id="CLU_061153_0_0_7"/>
<sequence>MSFTSRLEGLLQNVGLGGIVGEVRARLGLKESRDTSAPRTADFPAPAPRGAPQQTVVERTPRPRPSIPQPSEAVSAPEPTVAERTPARGAVTTDVDDPSSAQPSAPGASRKAAAKAPRSGVKKKKPAAKKAQASTGAKTEKKTARPAAKPKKRVRAAKEAAAPVAGNGGTAVDQLLSALRSHPRHQELISAGKQKDQLVRSLIPLYLARSLDADFEVTSGTTSRFWGELGVTYAAPNAAKALRLHGGYAQDTQKGKAITARGVQYVEEMLSRFGSTSPVT</sequence>
<accession>F8CPN1</accession>
<protein>
    <submittedName>
        <fullName evidence="2">Uncharacterized protein</fullName>
    </submittedName>
</protein>